<dbReference type="EMBL" id="AP023355">
    <property type="protein sequence ID" value="BCJ37720.1"/>
    <property type="molecule type" value="Genomic_DNA"/>
</dbReference>
<dbReference type="InterPro" id="IPR036390">
    <property type="entry name" value="WH_DNA-bd_sf"/>
</dbReference>
<protein>
    <recommendedName>
        <fullName evidence="3">Transcriptional regulator</fullName>
    </recommendedName>
</protein>
<evidence type="ECO:0000313" key="2">
    <source>
        <dbReference type="Proteomes" id="UP000611640"/>
    </source>
</evidence>
<keyword evidence="2" id="KW-1185">Reference proteome</keyword>
<proteinExistence type="predicted"/>
<dbReference type="AlphaFoldDB" id="A0A7R7DTY2"/>
<accession>A0A7R7DTY2</accession>
<gene>
    <name evidence="1" type="ORF">Athai_52230</name>
</gene>
<dbReference type="SUPFAM" id="SSF46785">
    <property type="entry name" value="Winged helix' DNA-binding domain"/>
    <property type="match status" value="1"/>
</dbReference>
<evidence type="ECO:0000313" key="1">
    <source>
        <dbReference type="EMBL" id="BCJ37720.1"/>
    </source>
</evidence>
<sequence length="420" mass="44710">MTNPRYQAEVRATVGVVGPPDLVPLVQQVAARDFPQLELRPLPYQNESQAADIVADRPPEVDSWLFTGAIPYTLAQQAGVLDRPATYITYSGATLYRVLVELLSSGRAVDTISIDTLDRDQVVEAFRDAALPVEGVRVMEYRPGRDAAQFADFHRAAARGAASSVAITCVRSVYEQIRGDIETVRLAPAIVSVRSALQTIMLASAGRVHADAQVVLGFIDLSEPDQELADDITALAGSLFTLQEGRYLLVTTRGVLEGATGGFQRLPLLAALSQRHMWAHVGCGVGRSAAEAEALARRALARCRAAGPFAAVVSLGNGGDIMLGGVDPAEAGLDEPVPVGVAARRSGLSKANLDRLKAMLYERGADGVTASDVAEALDIEPRSARRTLKRLERAGVAQPIGRVMAGTTGRPPTIYRVRLG</sequence>
<dbReference type="KEGG" id="atl:Athai_52230"/>
<reference evidence="1 2" key="1">
    <citation type="submission" date="2020-08" db="EMBL/GenBank/DDBJ databases">
        <title>Whole genome shotgun sequence of Actinocatenispora thailandica NBRC 105041.</title>
        <authorList>
            <person name="Komaki H."/>
            <person name="Tamura T."/>
        </authorList>
    </citation>
    <scope>NUCLEOTIDE SEQUENCE [LARGE SCALE GENOMIC DNA]</scope>
    <source>
        <strain evidence="1 2">NBRC 105041</strain>
    </source>
</reference>
<dbReference type="Proteomes" id="UP000611640">
    <property type="component" value="Chromosome"/>
</dbReference>
<evidence type="ECO:0008006" key="3">
    <source>
        <dbReference type="Google" id="ProtNLM"/>
    </source>
</evidence>
<name>A0A7R7DTY2_9ACTN</name>
<organism evidence="1 2">
    <name type="scientific">Actinocatenispora thailandica</name>
    <dbReference type="NCBI Taxonomy" id="227318"/>
    <lineage>
        <taxon>Bacteria</taxon>
        <taxon>Bacillati</taxon>
        <taxon>Actinomycetota</taxon>
        <taxon>Actinomycetes</taxon>
        <taxon>Micromonosporales</taxon>
        <taxon>Micromonosporaceae</taxon>
        <taxon>Actinocatenispora</taxon>
    </lineage>
</organism>
<dbReference type="Gene3D" id="1.10.10.10">
    <property type="entry name" value="Winged helix-like DNA-binding domain superfamily/Winged helix DNA-binding domain"/>
    <property type="match status" value="1"/>
</dbReference>
<dbReference type="InterPro" id="IPR036388">
    <property type="entry name" value="WH-like_DNA-bd_sf"/>
</dbReference>